<dbReference type="InterPro" id="IPR036034">
    <property type="entry name" value="PDZ_sf"/>
</dbReference>
<dbReference type="InterPro" id="IPR029045">
    <property type="entry name" value="ClpP/crotonase-like_dom_sf"/>
</dbReference>
<dbReference type="PANTHER" id="PTHR43253">
    <property type="entry name" value="TRICORN PROTEASE HOMOLOG 2-RELATED"/>
    <property type="match status" value="1"/>
</dbReference>
<dbReference type="InterPro" id="IPR011659">
    <property type="entry name" value="WD40"/>
</dbReference>
<evidence type="ECO:0000256" key="8">
    <source>
        <dbReference type="PIRSR" id="PIRSR036421-1"/>
    </source>
</evidence>
<evidence type="ECO:0000256" key="11">
    <source>
        <dbReference type="SAM" id="SignalP"/>
    </source>
</evidence>
<dbReference type="RefSeq" id="WP_128390346.1">
    <property type="nucleotide sequence ID" value="NZ_SBII01000009.1"/>
</dbReference>
<evidence type="ECO:0000256" key="10">
    <source>
        <dbReference type="SAM" id="MobiDB-lite"/>
    </source>
</evidence>
<dbReference type="PANTHER" id="PTHR43253:SF1">
    <property type="entry name" value="TRICORN PROTEASE HOMOLOG 2-RELATED"/>
    <property type="match status" value="1"/>
</dbReference>
<accession>A0A444H6B2</accession>
<dbReference type="GO" id="GO:0005737">
    <property type="term" value="C:cytoplasm"/>
    <property type="evidence" value="ECO:0007669"/>
    <property type="project" value="UniProtKB-SubCell"/>
</dbReference>
<keyword evidence="11" id="KW-0732">Signal</keyword>
<dbReference type="InterPro" id="IPR028204">
    <property type="entry name" value="Tricorn_C1"/>
</dbReference>
<reference evidence="13 14" key="1">
    <citation type="submission" date="2019-01" db="EMBL/GenBank/DDBJ databases">
        <title>Flavobacterium sp. nov.,isolated from freshwater.</title>
        <authorList>
            <person name="Zhang R."/>
            <person name="Du Z.-J."/>
        </authorList>
    </citation>
    <scope>NUCLEOTIDE SEQUENCE [LARGE SCALE GENOMIC DNA]</scope>
    <source>
        <strain evidence="13 14">1E403</strain>
    </source>
</reference>
<dbReference type="InterPro" id="IPR012393">
    <property type="entry name" value="Tricorn_protease"/>
</dbReference>
<organism evidence="13 14">
    <name type="scientific">Flavobacterium cerinum</name>
    <dbReference type="NCBI Taxonomy" id="2502784"/>
    <lineage>
        <taxon>Bacteria</taxon>
        <taxon>Pseudomonadati</taxon>
        <taxon>Bacteroidota</taxon>
        <taxon>Flavobacteriia</taxon>
        <taxon>Flavobacteriales</taxon>
        <taxon>Flavobacteriaceae</taxon>
        <taxon>Flavobacterium</taxon>
    </lineage>
</organism>
<gene>
    <name evidence="13" type="ORF">EPI11_12645</name>
</gene>
<comment type="subcellular location">
    <subcellularLocation>
        <location evidence="1 7">Cytoplasm</location>
    </subcellularLocation>
</comment>
<dbReference type="Pfam" id="PF14684">
    <property type="entry name" value="Tricorn_C1"/>
    <property type="match status" value="1"/>
</dbReference>
<evidence type="ECO:0000313" key="13">
    <source>
        <dbReference type="EMBL" id="RWW98770.1"/>
    </source>
</evidence>
<evidence type="ECO:0000313" key="14">
    <source>
        <dbReference type="Proteomes" id="UP000287527"/>
    </source>
</evidence>
<feature type="region of interest" description="Disordered" evidence="10">
    <location>
        <begin position="577"/>
        <end position="596"/>
    </location>
</feature>
<dbReference type="EC" id="3.4.21.-" evidence="7"/>
<dbReference type="SUPFAM" id="SSF82171">
    <property type="entry name" value="DPP6 N-terminal domain-like"/>
    <property type="match status" value="1"/>
</dbReference>
<dbReference type="InterPro" id="IPR005151">
    <property type="entry name" value="Tail-specific_protease"/>
</dbReference>
<feature type="active site" description="Charge relay system" evidence="8">
    <location>
        <position position="777"/>
    </location>
</feature>
<protein>
    <recommendedName>
        <fullName evidence="7">Tricorn protease homolog</fullName>
        <ecNumber evidence="7">3.4.21.-</ecNumber>
    </recommendedName>
</protein>
<evidence type="ECO:0000256" key="2">
    <source>
        <dbReference type="ARBA" id="ARBA00008524"/>
    </source>
</evidence>
<evidence type="ECO:0000256" key="9">
    <source>
        <dbReference type="PIRSR" id="PIRSR036421-3"/>
    </source>
</evidence>
<name>A0A444H6B2_9FLAO</name>
<dbReference type="PIRSF" id="PIRSF036421">
    <property type="entry name" value="Tricorn_protease"/>
    <property type="match status" value="1"/>
</dbReference>
<dbReference type="GO" id="GO:0006508">
    <property type="term" value="P:proteolysis"/>
    <property type="evidence" value="ECO:0007669"/>
    <property type="project" value="UniProtKB-UniRule"/>
</dbReference>
<dbReference type="Pfam" id="PF03572">
    <property type="entry name" value="Peptidase_S41"/>
    <property type="match status" value="1"/>
</dbReference>
<dbReference type="SUPFAM" id="SSF50156">
    <property type="entry name" value="PDZ domain-like"/>
    <property type="match status" value="1"/>
</dbReference>
<dbReference type="SUPFAM" id="SSF69304">
    <property type="entry name" value="Tricorn protease N-terminal domain"/>
    <property type="match status" value="1"/>
</dbReference>
<dbReference type="AlphaFoldDB" id="A0A444H6B2"/>
<dbReference type="Gene3D" id="2.30.42.10">
    <property type="match status" value="1"/>
</dbReference>
<dbReference type="InterPro" id="IPR011042">
    <property type="entry name" value="6-blade_b-propeller_TolB-like"/>
</dbReference>
<keyword evidence="4 7" id="KW-0645">Protease</keyword>
<dbReference type="GO" id="GO:0008236">
    <property type="term" value="F:serine-type peptidase activity"/>
    <property type="evidence" value="ECO:0007669"/>
    <property type="project" value="UniProtKB-UniRule"/>
</dbReference>
<feature type="active site" description="Nucleophile" evidence="8">
    <location>
        <position position="995"/>
    </location>
</feature>
<evidence type="ECO:0000256" key="6">
    <source>
        <dbReference type="ARBA" id="ARBA00022825"/>
    </source>
</evidence>
<evidence type="ECO:0000256" key="5">
    <source>
        <dbReference type="ARBA" id="ARBA00022801"/>
    </source>
</evidence>
<dbReference type="EMBL" id="SBII01000009">
    <property type="protein sequence ID" value="RWW98770.1"/>
    <property type="molecule type" value="Genomic_DNA"/>
</dbReference>
<dbReference type="OrthoDB" id="9815657at2"/>
<evidence type="ECO:0000256" key="7">
    <source>
        <dbReference type="PIRNR" id="PIRNR036421"/>
    </source>
</evidence>
<feature type="signal peptide" evidence="11">
    <location>
        <begin position="1"/>
        <end position="20"/>
    </location>
</feature>
<comment type="caution">
    <text evidence="13">The sequence shown here is derived from an EMBL/GenBank/DDBJ whole genome shotgun (WGS) entry which is preliminary data.</text>
</comment>
<keyword evidence="6 7" id="KW-0720">Serine protease</keyword>
<feature type="site" description="Transition state stabilizer; via amide nitrogen" evidence="9">
    <location>
        <position position="996"/>
    </location>
</feature>
<proteinExistence type="inferred from homology"/>
<sequence>MRKYLCFALLLVLNTTYSQVAPNLNNNPKWLRNAAISPDGSQIAFSYQGDIFKVPANGGEAIRLTIHEAYDGDPVWSHDGKQIAFSSMRYGNKDVFVMPSGGGIAKRLTYHSADDIPSDFSLSDDKVIFNSSRLDDVSSSIFPTAVLSELYEIKVSGGQEKQIISTPAEMANYSDDGSMLFFHDKKGYEDPWRKHQNSSVTRDLWLYNTKSNTYSQVTETSTEERNPVFGSNNGYFFLSERDGTFNVWKATLQGNKESNAQQVTNFKKHPVRFLSRSNNGVLCYTWDGEIYTQTEGGQPKKLDIHLQSDERYNEKVMEPIREGAEKFSVSPNGKEIAFIVHGEVFVASVEFGQTKRITDTPEQERDIQFSTDGKKLLYSGERGGCWNIYEATIVNTNEKYFFDATQIKETTVISSGKESFQAQYSPDGKEIAFLEDRTTIRILNRASGNVRTVLAGKYNYSYSDGDQYYTWSPDSKWLLVTYMAYERWNTDIGLLNVSDGKMPINLSESGYNNQQPKFGMNGEMVYWSSDKEGYRSHGSWGSESDVYAIFLTENAQKKFQLNKAEYALWKEQEDAKDKDKDKEADKKDKSKDKKEKKEEAVKTLKIDFEGLHDRKEKLTIHSSKLSDFILDKDGENLYYLTRFEEGTNLWRTKFREKETKLFVNLNGIGSDLEFDKNEENLFLLDRGGKLAKINVKDGKKDIINFSSDMNLNETAERNYMFEHAWRQFKKKFYLEDLHGVDWDFYKKEYAKFLPYINNSVDFADLLGEMLGEVNASHTGGRYRPQPTKFNDYTASLGIYIDNSYTGNGVKIAEVMDKSPLLKAKQKITSGVIIEAIDDVKITPEQNYYALLNRKADKKTLVSLYDAKSGKRWNEVIEPIALWQENRLAYERWVKNREKDVEKLSNGRLGYVHVTGMDSESFRQVFEKALGKYNNKEALIVDTRFNGGGWLHDDLATFLSGKPYMSFEPRGQKMGSEPLFKWQKPSAVLISEGNYSDAHMFPYTYKALDIGKLIGMPVPGTGTAVWWERMIDGKTIFGIPQIGMRTTKEGKLMENFQLEPDVKVKNEPAKTNVGDDQQLQKAVEELLRK</sequence>
<keyword evidence="14" id="KW-1185">Reference proteome</keyword>
<evidence type="ECO:0000259" key="12">
    <source>
        <dbReference type="SMART" id="SM00245"/>
    </source>
</evidence>
<keyword evidence="3 7" id="KW-0963">Cytoplasm</keyword>
<feature type="domain" description="Tail specific protease" evidence="12">
    <location>
        <begin position="874"/>
        <end position="1064"/>
    </location>
</feature>
<dbReference type="SUPFAM" id="SSF52096">
    <property type="entry name" value="ClpP/crotonase"/>
    <property type="match status" value="1"/>
</dbReference>
<dbReference type="CDD" id="cd07562">
    <property type="entry name" value="Peptidase_S41_TRI"/>
    <property type="match status" value="1"/>
</dbReference>
<dbReference type="Gene3D" id="2.120.10.30">
    <property type="entry name" value="TolB, C-terminal domain"/>
    <property type="match status" value="1"/>
</dbReference>
<evidence type="ECO:0000256" key="3">
    <source>
        <dbReference type="ARBA" id="ARBA00022490"/>
    </source>
</evidence>
<feature type="active site" description="Charge relay system" evidence="8">
    <location>
        <position position="1053"/>
    </location>
</feature>
<evidence type="ECO:0000256" key="1">
    <source>
        <dbReference type="ARBA" id="ARBA00004496"/>
    </source>
</evidence>
<feature type="chain" id="PRO_5019431185" description="Tricorn protease homolog" evidence="11">
    <location>
        <begin position="21"/>
        <end position="1088"/>
    </location>
</feature>
<dbReference type="Pfam" id="PF26549">
    <property type="entry name" value="Tricorn_N"/>
    <property type="match status" value="1"/>
</dbReference>
<dbReference type="Gene3D" id="2.120.10.60">
    <property type="entry name" value="Tricorn protease N-terminal domain"/>
    <property type="match status" value="2"/>
</dbReference>
<dbReference type="Pfam" id="PF07676">
    <property type="entry name" value="PD40"/>
    <property type="match status" value="1"/>
</dbReference>
<dbReference type="Gene3D" id="3.30.750.44">
    <property type="match status" value="1"/>
</dbReference>
<keyword evidence="5 7" id="KW-0378">Hydrolase</keyword>
<dbReference type="Proteomes" id="UP000287527">
    <property type="component" value="Unassembled WGS sequence"/>
</dbReference>
<dbReference type="Gene3D" id="3.90.226.10">
    <property type="entry name" value="2-enoyl-CoA Hydratase, Chain A, domain 1"/>
    <property type="match status" value="1"/>
</dbReference>
<dbReference type="SMART" id="SM00245">
    <property type="entry name" value="TSPc"/>
    <property type="match status" value="1"/>
</dbReference>
<evidence type="ECO:0000256" key="4">
    <source>
        <dbReference type="ARBA" id="ARBA00022670"/>
    </source>
</evidence>
<comment type="function">
    <text evidence="7">Degrades oligopeptides.</text>
</comment>
<comment type="similarity">
    <text evidence="2 7">Belongs to the peptidase S41B family.</text>
</comment>